<name>A0A0F9DDX1_9ZZZZ</name>
<organism evidence="1">
    <name type="scientific">marine sediment metagenome</name>
    <dbReference type="NCBI Taxonomy" id="412755"/>
    <lineage>
        <taxon>unclassified sequences</taxon>
        <taxon>metagenomes</taxon>
        <taxon>ecological metagenomes</taxon>
    </lineage>
</organism>
<dbReference type="EMBL" id="LAZR01039845">
    <property type="protein sequence ID" value="KKL15981.1"/>
    <property type="molecule type" value="Genomic_DNA"/>
</dbReference>
<dbReference type="AlphaFoldDB" id="A0A0F9DDX1"/>
<protein>
    <recommendedName>
        <fullName evidence="2">Enoyl-CoA hydratase</fullName>
    </recommendedName>
</protein>
<evidence type="ECO:0008006" key="2">
    <source>
        <dbReference type="Google" id="ProtNLM"/>
    </source>
</evidence>
<proteinExistence type="predicted"/>
<evidence type="ECO:0000313" key="1">
    <source>
        <dbReference type="EMBL" id="KKL15981.1"/>
    </source>
</evidence>
<dbReference type="InterPro" id="IPR029045">
    <property type="entry name" value="ClpP/crotonase-like_dom_sf"/>
</dbReference>
<comment type="caution">
    <text evidence="1">The sequence shown here is derived from an EMBL/GenBank/DDBJ whole genome shotgun (WGS) entry which is preliminary data.</text>
</comment>
<feature type="non-terminal residue" evidence="1">
    <location>
        <position position="39"/>
    </location>
</feature>
<reference evidence="1" key="1">
    <citation type="journal article" date="2015" name="Nature">
        <title>Complex archaea that bridge the gap between prokaryotes and eukaryotes.</title>
        <authorList>
            <person name="Spang A."/>
            <person name="Saw J.H."/>
            <person name="Jorgensen S.L."/>
            <person name="Zaremba-Niedzwiedzka K."/>
            <person name="Martijn J."/>
            <person name="Lind A.E."/>
            <person name="van Eijk R."/>
            <person name="Schleper C."/>
            <person name="Guy L."/>
            <person name="Ettema T.J."/>
        </authorList>
    </citation>
    <scope>NUCLEOTIDE SEQUENCE</scope>
</reference>
<gene>
    <name evidence="1" type="ORF">LCGC14_2500180</name>
</gene>
<accession>A0A0F9DDX1</accession>
<sequence length="39" mass="4604">MSSKEFETILYESKDKIGYITLNRPEKHNALSYQLLDDI</sequence>
<dbReference type="Gene3D" id="3.90.226.10">
    <property type="entry name" value="2-enoyl-CoA Hydratase, Chain A, domain 1"/>
    <property type="match status" value="1"/>
</dbReference>
<dbReference type="SUPFAM" id="SSF52096">
    <property type="entry name" value="ClpP/crotonase"/>
    <property type="match status" value="1"/>
</dbReference>